<comment type="subcellular location">
    <subcellularLocation>
        <location evidence="1">Membrane</location>
        <topology evidence="1">Multi-pass membrane protein</topology>
    </subcellularLocation>
</comment>
<protein>
    <recommendedName>
        <fullName evidence="7">Major facilitator superfamily (MFS) profile domain-containing protein</fullName>
    </recommendedName>
</protein>
<keyword evidence="2 6" id="KW-0812">Transmembrane</keyword>
<evidence type="ECO:0000256" key="6">
    <source>
        <dbReference type="SAM" id="Phobius"/>
    </source>
</evidence>
<keyword evidence="4 6" id="KW-0472">Membrane</keyword>
<dbReference type="InterPro" id="IPR011701">
    <property type="entry name" value="MFS"/>
</dbReference>
<feature type="transmembrane region" description="Helical" evidence="6">
    <location>
        <begin position="471"/>
        <end position="489"/>
    </location>
</feature>
<feature type="transmembrane region" description="Helical" evidence="6">
    <location>
        <begin position="442"/>
        <end position="459"/>
    </location>
</feature>
<feature type="transmembrane region" description="Helical" evidence="6">
    <location>
        <begin position="269"/>
        <end position="291"/>
    </location>
</feature>
<feature type="transmembrane region" description="Helical" evidence="6">
    <location>
        <begin position="495"/>
        <end position="521"/>
    </location>
</feature>
<feature type="transmembrane region" description="Helical" evidence="6">
    <location>
        <begin position="533"/>
        <end position="555"/>
    </location>
</feature>
<evidence type="ECO:0000256" key="1">
    <source>
        <dbReference type="ARBA" id="ARBA00004141"/>
    </source>
</evidence>
<dbReference type="OrthoDB" id="2130629at2759"/>
<dbReference type="Gene3D" id="1.20.1720.10">
    <property type="entry name" value="Multidrug resistance protein D"/>
    <property type="match status" value="1"/>
</dbReference>
<organism evidence="8 9">
    <name type="scientific">Neoarthrinium moseri</name>
    <dbReference type="NCBI Taxonomy" id="1658444"/>
    <lineage>
        <taxon>Eukaryota</taxon>
        <taxon>Fungi</taxon>
        <taxon>Dikarya</taxon>
        <taxon>Ascomycota</taxon>
        <taxon>Pezizomycotina</taxon>
        <taxon>Sordariomycetes</taxon>
        <taxon>Xylariomycetidae</taxon>
        <taxon>Amphisphaeriales</taxon>
        <taxon>Apiosporaceae</taxon>
        <taxon>Neoarthrinium</taxon>
    </lineage>
</organism>
<feature type="domain" description="Major facilitator superfamily (MFS) profile" evidence="7">
    <location>
        <begin position="141"/>
        <end position="598"/>
    </location>
</feature>
<keyword evidence="3 6" id="KW-1133">Transmembrane helix</keyword>
<dbReference type="InterPro" id="IPR020846">
    <property type="entry name" value="MFS_dom"/>
</dbReference>
<dbReference type="SUPFAM" id="SSF103473">
    <property type="entry name" value="MFS general substrate transporter"/>
    <property type="match status" value="1"/>
</dbReference>
<dbReference type="AlphaFoldDB" id="A0A9P9WVU6"/>
<accession>A0A9P9WVU6</accession>
<dbReference type="Pfam" id="PF07690">
    <property type="entry name" value="MFS_1"/>
    <property type="match status" value="1"/>
</dbReference>
<dbReference type="PANTHER" id="PTHR42718:SF41">
    <property type="entry name" value="MFS TRANSPORTER OF UNKOWN SPECIFICITY (AFU_ORTHOLOGUE AFUA_5G09940)-RELATED"/>
    <property type="match status" value="1"/>
</dbReference>
<feature type="transmembrane region" description="Helical" evidence="6">
    <location>
        <begin position="135"/>
        <end position="157"/>
    </location>
</feature>
<evidence type="ECO:0000256" key="3">
    <source>
        <dbReference type="ARBA" id="ARBA00022989"/>
    </source>
</evidence>
<evidence type="ECO:0000313" key="9">
    <source>
        <dbReference type="Proteomes" id="UP000829685"/>
    </source>
</evidence>
<dbReference type="GO" id="GO:0016020">
    <property type="term" value="C:membrane"/>
    <property type="evidence" value="ECO:0007669"/>
    <property type="project" value="UniProtKB-SubCell"/>
</dbReference>
<gene>
    <name evidence="8" type="ORF">JX265_001811</name>
</gene>
<evidence type="ECO:0000259" key="7">
    <source>
        <dbReference type="PROSITE" id="PS50850"/>
    </source>
</evidence>
<feature type="transmembrane region" description="Helical" evidence="6">
    <location>
        <begin position="397"/>
        <end position="422"/>
    </location>
</feature>
<reference evidence="8" key="1">
    <citation type="submission" date="2021-03" db="EMBL/GenBank/DDBJ databases">
        <title>Revisited historic fungal species revealed as producer of novel bioactive compounds through whole genome sequencing and comparative genomics.</title>
        <authorList>
            <person name="Vignolle G.A."/>
            <person name="Hochenegger N."/>
            <person name="Mach R.L."/>
            <person name="Mach-Aigner A.R."/>
            <person name="Javad Rahimi M."/>
            <person name="Salim K.A."/>
            <person name="Chan C.M."/>
            <person name="Lim L.B.L."/>
            <person name="Cai F."/>
            <person name="Druzhinina I.S."/>
            <person name="U'Ren J.M."/>
            <person name="Derntl C."/>
        </authorList>
    </citation>
    <scope>NUCLEOTIDE SEQUENCE</scope>
    <source>
        <strain evidence="8">TUCIM 5799</strain>
    </source>
</reference>
<feature type="transmembrane region" description="Helical" evidence="6">
    <location>
        <begin position="297"/>
        <end position="317"/>
    </location>
</feature>
<dbReference type="EMBL" id="JAFIMR010000003">
    <property type="protein sequence ID" value="KAI1880190.1"/>
    <property type="molecule type" value="Genomic_DNA"/>
</dbReference>
<dbReference type="Proteomes" id="UP000829685">
    <property type="component" value="Unassembled WGS sequence"/>
</dbReference>
<comment type="caution">
    <text evidence="8">The sequence shown here is derived from an EMBL/GenBank/DDBJ whole genome shotgun (WGS) entry which is preliminary data.</text>
</comment>
<feature type="transmembrane region" description="Helical" evidence="6">
    <location>
        <begin position="367"/>
        <end position="385"/>
    </location>
</feature>
<proteinExistence type="predicted"/>
<name>A0A9P9WVU6_9PEZI</name>
<dbReference type="Gene3D" id="1.20.1250.20">
    <property type="entry name" value="MFS general substrate transporter like domains"/>
    <property type="match status" value="1"/>
</dbReference>
<evidence type="ECO:0000313" key="8">
    <source>
        <dbReference type="EMBL" id="KAI1880190.1"/>
    </source>
</evidence>
<feature type="transmembrane region" description="Helical" evidence="6">
    <location>
        <begin position="575"/>
        <end position="594"/>
    </location>
</feature>
<dbReference type="InterPro" id="IPR036259">
    <property type="entry name" value="MFS_trans_sf"/>
</dbReference>
<feature type="transmembrane region" description="Helical" evidence="6">
    <location>
        <begin position="337"/>
        <end position="355"/>
    </location>
</feature>
<dbReference type="GO" id="GO:0022857">
    <property type="term" value="F:transmembrane transporter activity"/>
    <property type="evidence" value="ECO:0007669"/>
    <property type="project" value="InterPro"/>
</dbReference>
<dbReference type="PROSITE" id="PS50850">
    <property type="entry name" value="MFS"/>
    <property type="match status" value="1"/>
</dbReference>
<evidence type="ECO:0000256" key="4">
    <source>
        <dbReference type="ARBA" id="ARBA00023136"/>
    </source>
</evidence>
<feature type="transmembrane region" description="Helical" evidence="6">
    <location>
        <begin position="206"/>
        <end position="226"/>
    </location>
</feature>
<keyword evidence="9" id="KW-1185">Reference proteome</keyword>
<sequence>MASSRRSSFHAPAGPVTPAVETPAATDTGTQTPWGWGDETSALPSGVASPDAHALLKPGQREIDHRALAQALSSQSQSQTVGLNTAGEQILELGRVRSRAQRESSVGLPADGVTRTQELLSERSKQGVPPELKNLFAEAVFVLVNTAGQLIFSLTLGQVMVTQSQFQAALGIEPSQIPWLIGSSLLASGLSVIISGSFADLAPPKPLMVGAFVWQALWNAVAAAAIKPELKILFFVARAMGGLSVGILVSASMSILGRVYNPGIRKTQVFSLMAAGAPLGFWIGCIQGGALAAHLPWIFGTTSMFLALCAVAAQFTIPALRPARDSADGDAPSLREFDYLGALLASTGCGLLLFGLTQGSSAHWNPYTYSLIIAGLLLFVAFYLVESRVARPLIPNALWKTPGFTALMIAYFLGFGGFNGAWQFYAIQFWQRYQAATPLTTALYFLPNAIVGVLATFIVSKTLHVFPGHWILTASMVAFALGPVFFLPQTPSTTYWALSMPGVALATLGPDMSFAAAAIFITSSVPKSYQGSAGSLLVTVQNLTGAIFTSISDTIGVKVDELPDGTIGLQGMRAIWWFGFASAMTGALITAGLVRIPKAEEKEHVQ</sequence>
<dbReference type="PANTHER" id="PTHR42718">
    <property type="entry name" value="MAJOR FACILITATOR SUPERFAMILY MULTIDRUG TRANSPORTER MFSC"/>
    <property type="match status" value="1"/>
</dbReference>
<evidence type="ECO:0000256" key="5">
    <source>
        <dbReference type="SAM" id="MobiDB-lite"/>
    </source>
</evidence>
<evidence type="ECO:0000256" key="2">
    <source>
        <dbReference type="ARBA" id="ARBA00022692"/>
    </source>
</evidence>
<feature type="transmembrane region" description="Helical" evidence="6">
    <location>
        <begin position="232"/>
        <end position="257"/>
    </location>
</feature>
<feature type="region of interest" description="Disordered" evidence="5">
    <location>
        <begin position="1"/>
        <end position="50"/>
    </location>
</feature>
<feature type="transmembrane region" description="Helical" evidence="6">
    <location>
        <begin position="177"/>
        <end position="199"/>
    </location>
</feature>